<comment type="caution">
    <text evidence="1">The sequence shown here is derived from an EMBL/GenBank/DDBJ whole genome shotgun (WGS) entry which is preliminary data.</text>
</comment>
<name>A0ACA9SBE5_9GLOM</name>
<accession>A0ACA9SBE5</accession>
<dbReference type="EMBL" id="CAJVQC010109185">
    <property type="protein sequence ID" value="CAG8834457.1"/>
    <property type="molecule type" value="Genomic_DNA"/>
</dbReference>
<protein>
    <submittedName>
        <fullName evidence="1">28052_t:CDS:1</fullName>
    </submittedName>
</protein>
<dbReference type="Proteomes" id="UP000789920">
    <property type="component" value="Unassembled WGS sequence"/>
</dbReference>
<gene>
    <name evidence="1" type="ORF">RPERSI_LOCUS29205</name>
</gene>
<sequence length="41" mass="4435">SVSMERRDECIHLQNNTANWISGGFGSIFTATVFGSMVGLT</sequence>
<evidence type="ECO:0000313" key="1">
    <source>
        <dbReference type="EMBL" id="CAG8834457.1"/>
    </source>
</evidence>
<evidence type="ECO:0000313" key="2">
    <source>
        <dbReference type="Proteomes" id="UP000789920"/>
    </source>
</evidence>
<proteinExistence type="predicted"/>
<reference evidence="1" key="1">
    <citation type="submission" date="2021-06" db="EMBL/GenBank/DDBJ databases">
        <authorList>
            <person name="Kallberg Y."/>
            <person name="Tangrot J."/>
            <person name="Rosling A."/>
        </authorList>
    </citation>
    <scope>NUCLEOTIDE SEQUENCE</scope>
    <source>
        <strain evidence="1">MA461A</strain>
    </source>
</reference>
<feature type="non-terminal residue" evidence="1">
    <location>
        <position position="1"/>
    </location>
</feature>
<feature type="non-terminal residue" evidence="1">
    <location>
        <position position="41"/>
    </location>
</feature>
<keyword evidence="2" id="KW-1185">Reference proteome</keyword>
<organism evidence="1 2">
    <name type="scientific">Racocetra persica</name>
    <dbReference type="NCBI Taxonomy" id="160502"/>
    <lineage>
        <taxon>Eukaryota</taxon>
        <taxon>Fungi</taxon>
        <taxon>Fungi incertae sedis</taxon>
        <taxon>Mucoromycota</taxon>
        <taxon>Glomeromycotina</taxon>
        <taxon>Glomeromycetes</taxon>
        <taxon>Diversisporales</taxon>
        <taxon>Gigasporaceae</taxon>
        <taxon>Racocetra</taxon>
    </lineage>
</organism>